<sequence>MKKTDKKIENAIRLALTDVCDVALNEVGGFKWITHFVNYNAFPASLLVVCVFTTNSDLSHALSTHQDDFLRTLISNKLRAANIQLKDIHPHVKFDSEEACESAHAGNWQQRFASSCKSD</sequence>
<evidence type="ECO:0000313" key="1">
    <source>
        <dbReference type="EMBL" id="SIS60742.1"/>
    </source>
</evidence>
<evidence type="ECO:0000313" key="2">
    <source>
        <dbReference type="Proteomes" id="UP000185999"/>
    </source>
</evidence>
<dbReference type="OrthoDB" id="6996126at2"/>
<protein>
    <recommendedName>
        <fullName evidence="3">Fis family transcriptional regulator</fullName>
    </recommendedName>
</protein>
<accession>A0A1N7KGM2</accession>
<gene>
    <name evidence="1" type="ORF">SAMN05421760_102427</name>
</gene>
<dbReference type="AlphaFoldDB" id="A0A1N7KGM2"/>
<name>A0A1N7KGM2_9GAMM</name>
<dbReference type="EMBL" id="FTOE01000002">
    <property type="protein sequence ID" value="SIS60742.1"/>
    <property type="molecule type" value="Genomic_DNA"/>
</dbReference>
<proteinExistence type="predicted"/>
<keyword evidence="2" id="KW-1185">Reference proteome</keyword>
<dbReference type="STRING" id="619304.SAMN05421760_102427"/>
<dbReference type="Proteomes" id="UP000185999">
    <property type="component" value="Unassembled WGS sequence"/>
</dbReference>
<evidence type="ECO:0008006" key="3">
    <source>
        <dbReference type="Google" id="ProtNLM"/>
    </source>
</evidence>
<dbReference type="RefSeq" id="WP_054343354.1">
    <property type="nucleotide sequence ID" value="NZ_FTOE01000002.1"/>
</dbReference>
<reference evidence="2" key="1">
    <citation type="submission" date="2017-01" db="EMBL/GenBank/DDBJ databases">
        <authorList>
            <person name="Varghese N."/>
            <person name="Submissions S."/>
        </authorList>
    </citation>
    <scope>NUCLEOTIDE SEQUENCE [LARGE SCALE GENOMIC DNA]</scope>
    <source>
        <strain evidence="2">DSM 22306</strain>
    </source>
</reference>
<organism evidence="1 2">
    <name type="scientific">Neptunomonas antarctica</name>
    <dbReference type="NCBI Taxonomy" id="619304"/>
    <lineage>
        <taxon>Bacteria</taxon>
        <taxon>Pseudomonadati</taxon>
        <taxon>Pseudomonadota</taxon>
        <taxon>Gammaproteobacteria</taxon>
        <taxon>Oceanospirillales</taxon>
        <taxon>Oceanospirillaceae</taxon>
        <taxon>Neptunomonas</taxon>
    </lineage>
</organism>